<comment type="similarity">
    <text evidence="1">Belongs to the Luc7 family.</text>
</comment>
<dbReference type="InterPro" id="IPR004882">
    <property type="entry name" value="Luc7-rel"/>
</dbReference>
<comment type="caution">
    <text evidence="4">The sequence shown here is derived from an EMBL/GenBank/DDBJ whole genome shotgun (WGS) entry which is preliminary data.</text>
</comment>
<evidence type="ECO:0000313" key="4">
    <source>
        <dbReference type="EMBL" id="KAK3237194.1"/>
    </source>
</evidence>
<dbReference type="GO" id="GO:0005685">
    <property type="term" value="C:U1 snRNP"/>
    <property type="evidence" value="ECO:0007669"/>
    <property type="project" value="InterPro"/>
</dbReference>
<feature type="coiled-coil region" evidence="2">
    <location>
        <begin position="66"/>
        <end position="105"/>
    </location>
</feature>
<dbReference type="EMBL" id="LGRX02034682">
    <property type="protein sequence ID" value="KAK3237194.1"/>
    <property type="molecule type" value="Genomic_DNA"/>
</dbReference>
<accession>A0AAE0BJL5</accession>
<proteinExistence type="inferred from homology"/>
<name>A0AAE0BJL5_9CHLO</name>
<dbReference type="GO" id="GO:0006376">
    <property type="term" value="P:mRNA splice site recognition"/>
    <property type="evidence" value="ECO:0007669"/>
    <property type="project" value="InterPro"/>
</dbReference>
<protein>
    <submittedName>
        <fullName evidence="4">Uncharacterized protein</fullName>
    </submittedName>
</protein>
<keyword evidence="5" id="KW-1185">Reference proteome</keyword>
<evidence type="ECO:0000313" key="5">
    <source>
        <dbReference type="Proteomes" id="UP001190700"/>
    </source>
</evidence>
<feature type="region of interest" description="Disordered" evidence="3">
    <location>
        <begin position="310"/>
        <end position="418"/>
    </location>
</feature>
<feature type="compositionally biased region" description="Basic and acidic residues" evidence="3">
    <location>
        <begin position="179"/>
        <end position="194"/>
    </location>
</feature>
<reference evidence="4 5" key="1">
    <citation type="journal article" date="2015" name="Genome Biol. Evol.">
        <title>Comparative Genomics of a Bacterivorous Green Alga Reveals Evolutionary Causalities and Consequences of Phago-Mixotrophic Mode of Nutrition.</title>
        <authorList>
            <person name="Burns J.A."/>
            <person name="Paasch A."/>
            <person name="Narechania A."/>
            <person name="Kim E."/>
        </authorList>
    </citation>
    <scope>NUCLEOTIDE SEQUENCE [LARGE SCALE GENOMIC DNA]</scope>
    <source>
        <strain evidence="4 5">PLY_AMNH</strain>
    </source>
</reference>
<organism evidence="4 5">
    <name type="scientific">Cymbomonas tetramitiformis</name>
    <dbReference type="NCBI Taxonomy" id="36881"/>
    <lineage>
        <taxon>Eukaryota</taxon>
        <taxon>Viridiplantae</taxon>
        <taxon>Chlorophyta</taxon>
        <taxon>Pyramimonadophyceae</taxon>
        <taxon>Pyramimonadales</taxon>
        <taxon>Pyramimonadaceae</taxon>
        <taxon>Cymbomonas</taxon>
    </lineage>
</organism>
<sequence>MDAMRATLDALMGVNRDGDKESEMNRKFSDPDVCRAFLGGLCAHDLFTNTKIDMGACASIHNVSLREQYEEARQKGEANYDRELLENLDKLLVECDRKIARAMKRLEEDDPAARGYGSIATAIDTEDTRALTVEVKAKKAEIEKGGLVDPEETAEELRKLEDKRALLQAKALLASFDSDQEKKAAEDAEKPESEKEPEEAPPPDPKTAEMIAAKLKDAEAAGEEGRVDDVERLMNEVEILKSISASRPVVAVVPAGEVKITDQKLRVCDICGAFLSIYDSDRRLADHFGGKMHLGYCIIREKIKELNTRMKEQQMSREQGRNRGAVDRPKEDNKERGDRYKDDRSSDRRRDDDRHRDHDRRDRDRDRDYDRRDRDRDHDRRDRRDRDRDHDRRDRDRDHDRRDRDRRDRDRSPRRSRY</sequence>
<dbReference type="AlphaFoldDB" id="A0AAE0BJL5"/>
<dbReference type="Pfam" id="PF03194">
    <property type="entry name" value="LUC7"/>
    <property type="match status" value="2"/>
</dbReference>
<keyword evidence="2" id="KW-0175">Coiled coil</keyword>
<evidence type="ECO:0000256" key="3">
    <source>
        <dbReference type="SAM" id="MobiDB-lite"/>
    </source>
</evidence>
<dbReference type="PANTHER" id="PTHR12375">
    <property type="entry name" value="RNA-BINDING PROTEIN LUC7-RELATED"/>
    <property type="match status" value="1"/>
</dbReference>
<dbReference type="Proteomes" id="UP001190700">
    <property type="component" value="Unassembled WGS sequence"/>
</dbReference>
<feature type="region of interest" description="Disordered" evidence="3">
    <location>
        <begin position="178"/>
        <end position="206"/>
    </location>
</feature>
<evidence type="ECO:0000256" key="2">
    <source>
        <dbReference type="SAM" id="Coils"/>
    </source>
</evidence>
<dbReference type="GO" id="GO:0003729">
    <property type="term" value="F:mRNA binding"/>
    <property type="evidence" value="ECO:0007669"/>
    <property type="project" value="InterPro"/>
</dbReference>
<evidence type="ECO:0000256" key="1">
    <source>
        <dbReference type="ARBA" id="ARBA00005655"/>
    </source>
</evidence>
<gene>
    <name evidence="4" type="ORF">CYMTET_52710</name>
</gene>